<dbReference type="RefSeq" id="WP_377187416.1">
    <property type="nucleotide sequence ID" value="NZ_JBHUPD010000003.1"/>
</dbReference>
<dbReference type="Gene3D" id="2.40.160.130">
    <property type="entry name" value="Capsule assembly protein Wzi"/>
    <property type="match status" value="1"/>
</dbReference>
<reference evidence="2" key="1">
    <citation type="journal article" date="2019" name="Int. J. Syst. Evol. Microbiol.">
        <title>The Global Catalogue of Microorganisms (GCM) 10K type strain sequencing project: providing services to taxonomists for standard genome sequencing and annotation.</title>
        <authorList>
            <consortium name="The Broad Institute Genomics Platform"/>
            <consortium name="The Broad Institute Genome Sequencing Center for Infectious Disease"/>
            <person name="Wu L."/>
            <person name="Ma J."/>
        </authorList>
    </citation>
    <scope>NUCLEOTIDE SEQUENCE [LARGE SCALE GENOMIC DNA]</scope>
    <source>
        <strain evidence="2">KCTC 22437</strain>
    </source>
</reference>
<keyword evidence="2" id="KW-1185">Reference proteome</keyword>
<accession>A0ABW5YF17</accession>
<name>A0ABW5YF17_9SPHI</name>
<dbReference type="InterPro" id="IPR038636">
    <property type="entry name" value="Wzi_sf"/>
</dbReference>
<dbReference type="EMBL" id="JBHUPD010000003">
    <property type="protein sequence ID" value="MFD2873861.1"/>
    <property type="molecule type" value="Genomic_DNA"/>
</dbReference>
<proteinExistence type="predicted"/>
<dbReference type="InterPro" id="IPR026950">
    <property type="entry name" value="Caps_assemb_Wzi"/>
</dbReference>
<comment type="caution">
    <text evidence="1">The sequence shown here is derived from an EMBL/GenBank/DDBJ whole genome shotgun (WGS) entry which is preliminary data.</text>
</comment>
<organism evidence="1 2">
    <name type="scientific">Mucilaginibacter ximonensis</name>
    <dbReference type="NCBI Taxonomy" id="538021"/>
    <lineage>
        <taxon>Bacteria</taxon>
        <taxon>Pseudomonadati</taxon>
        <taxon>Bacteroidota</taxon>
        <taxon>Sphingobacteriia</taxon>
        <taxon>Sphingobacteriales</taxon>
        <taxon>Sphingobacteriaceae</taxon>
        <taxon>Mucilaginibacter</taxon>
    </lineage>
</organism>
<dbReference type="Proteomes" id="UP001597557">
    <property type="component" value="Unassembled WGS sequence"/>
</dbReference>
<protein>
    <submittedName>
        <fullName evidence="1">Capsule assembly Wzi family protein</fullName>
    </submittedName>
</protein>
<evidence type="ECO:0000313" key="1">
    <source>
        <dbReference type="EMBL" id="MFD2873861.1"/>
    </source>
</evidence>
<evidence type="ECO:0000313" key="2">
    <source>
        <dbReference type="Proteomes" id="UP001597557"/>
    </source>
</evidence>
<gene>
    <name evidence="1" type="ORF">ACFS5N_15375</name>
</gene>
<dbReference type="Pfam" id="PF14052">
    <property type="entry name" value="Caps_assemb_Wzi"/>
    <property type="match status" value="1"/>
</dbReference>
<sequence length="572" mass="64679">MDNRFFIKKILVAGILITSGISSFAQSLPVGTPVLDDYYRREQLLGKVDSNLSFTLRPLGKSNLKITDIFDPDSTLSNIRDGYGAKKVFANANGLFQILPLTWQQQFNSNHPYGWNDEAMIPSKGYQTMISGGIYLKIGFLSMQLRPEYVYATNSSFAGFAVPGRSDAEIKAYYNYYNNTDAPERFGYGVYSKWFWGQSNIKLTVGPMEAGVSNESLWWGPGIQNSLIMSNNAPGFKHITINTSRPIKTYIGHFEGQIIAGRLDGSNQPALLKNPQFNYIDGSISKTADWRYFTGFNINYHPKWLAGLTLGITRTFDAYEKDVHGFSGYLPFFTPYSKSATTGPEKSGTGDPFPRDQYTSFYGRWLFLKAQAELYLEYGLNDNSYNLTDFFESPDHSRAYIVGLRKMLALPGNNDQHILFGAEITQLSQSIDRIVRGAGGWYVHSQIKQGQTNLGQWLGAGTGSGGNLQSVETSWVSGLKKIGFQIDRFEHAVDFSDKSLPDINGNNRQWVDFAFALKGEWDYENFLFNVKLQQVKSLNYEWILKDYNPGQYYIPHNTAYNFHAEMGITYRF</sequence>